<organism evidence="3 4">
    <name type="scientific">Acropora cervicornis</name>
    <name type="common">Staghorn coral</name>
    <dbReference type="NCBI Taxonomy" id="6130"/>
    <lineage>
        <taxon>Eukaryota</taxon>
        <taxon>Metazoa</taxon>
        <taxon>Cnidaria</taxon>
        <taxon>Anthozoa</taxon>
        <taxon>Hexacorallia</taxon>
        <taxon>Scleractinia</taxon>
        <taxon>Astrocoeniina</taxon>
        <taxon>Acroporidae</taxon>
        <taxon>Acropora</taxon>
    </lineage>
</organism>
<evidence type="ECO:0000313" key="4">
    <source>
        <dbReference type="Proteomes" id="UP001249851"/>
    </source>
</evidence>
<name>A0AAD9R629_ACRCE</name>
<evidence type="ECO:0000256" key="2">
    <source>
        <dbReference type="SAM" id="Phobius"/>
    </source>
</evidence>
<proteinExistence type="predicted"/>
<feature type="region of interest" description="Disordered" evidence="1">
    <location>
        <begin position="1"/>
        <end position="30"/>
    </location>
</feature>
<keyword evidence="2" id="KW-0472">Membrane</keyword>
<dbReference type="AlphaFoldDB" id="A0AAD9R629"/>
<keyword evidence="4" id="KW-1185">Reference proteome</keyword>
<reference evidence="3" key="2">
    <citation type="journal article" date="2023" name="Science">
        <title>Genomic signatures of disease resistance in endangered staghorn corals.</title>
        <authorList>
            <person name="Vollmer S.V."/>
            <person name="Selwyn J.D."/>
            <person name="Despard B.A."/>
            <person name="Roesel C.L."/>
        </authorList>
    </citation>
    <scope>NUCLEOTIDE SEQUENCE</scope>
    <source>
        <strain evidence="3">K2</strain>
    </source>
</reference>
<comment type="caution">
    <text evidence="3">The sequence shown here is derived from an EMBL/GenBank/DDBJ whole genome shotgun (WGS) entry which is preliminary data.</text>
</comment>
<dbReference type="Proteomes" id="UP001249851">
    <property type="component" value="Unassembled WGS sequence"/>
</dbReference>
<reference evidence="3" key="1">
    <citation type="journal article" date="2023" name="G3 (Bethesda)">
        <title>Whole genome assembly and annotation of the endangered Caribbean coral Acropora cervicornis.</title>
        <authorList>
            <person name="Selwyn J.D."/>
            <person name="Vollmer S.V."/>
        </authorList>
    </citation>
    <scope>NUCLEOTIDE SEQUENCE</scope>
    <source>
        <strain evidence="3">K2</strain>
    </source>
</reference>
<feature type="transmembrane region" description="Helical" evidence="2">
    <location>
        <begin position="87"/>
        <end position="107"/>
    </location>
</feature>
<accession>A0AAD9R629</accession>
<feature type="compositionally biased region" description="Basic and acidic residues" evidence="1">
    <location>
        <begin position="1"/>
        <end position="21"/>
    </location>
</feature>
<gene>
    <name evidence="3" type="ORF">P5673_001535</name>
</gene>
<evidence type="ECO:0000256" key="1">
    <source>
        <dbReference type="SAM" id="MobiDB-lite"/>
    </source>
</evidence>
<protein>
    <submittedName>
        <fullName evidence="3">Uncharacterized protein</fullName>
    </submittedName>
</protein>
<keyword evidence="2" id="KW-0812">Transmembrane</keyword>
<evidence type="ECO:0000313" key="3">
    <source>
        <dbReference type="EMBL" id="KAK2573832.1"/>
    </source>
</evidence>
<dbReference type="EMBL" id="JARQWQ010000002">
    <property type="protein sequence ID" value="KAK2573832.1"/>
    <property type="molecule type" value="Genomic_DNA"/>
</dbReference>
<sequence length="118" mass="14123">MAQDSVRKSYGEMEGKQERNRVKNKVKQTRSSFHRLRLTSNEICVRLNKKKRDDRMVFIVMAVSKISLHILSTQRKRQNFANLRTRYSRLVPISVIAFLYDCLIRFWDCSDWPKMLPN</sequence>
<keyword evidence="2" id="KW-1133">Transmembrane helix</keyword>